<reference evidence="2" key="1">
    <citation type="submission" date="2023-03" db="EMBL/GenBank/DDBJ databases">
        <title>Massive genome expansion in bonnet fungi (Mycena s.s.) driven by repeated elements and novel gene families across ecological guilds.</title>
        <authorList>
            <consortium name="Lawrence Berkeley National Laboratory"/>
            <person name="Harder C.B."/>
            <person name="Miyauchi S."/>
            <person name="Viragh M."/>
            <person name="Kuo A."/>
            <person name="Thoen E."/>
            <person name="Andreopoulos B."/>
            <person name="Lu D."/>
            <person name="Skrede I."/>
            <person name="Drula E."/>
            <person name="Henrissat B."/>
            <person name="Morin E."/>
            <person name="Kohler A."/>
            <person name="Barry K."/>
            <person name="LaButti K."/>
            <person name="Morin E."/>
            <person name="Salamov A."/>
            <person name="Lipzen A."/>
            <person name="Mereny Z."/>
            <person name="Hegedus B."/>
            <person name="Baldrian P."/>
            <person name="Stursova M."/>
            <person name="Weitz H."/>
            <person name="Taylor A."/>
            <person name="Grigoriev I.V."/>
            <person name="Nagy L.G."/>
            <person name="Martin F."/>
            <person name="Kauserud H."/>
        </authorList>
    </citation>
    <scope>NUCLEOTIDE SEQUENCE</scope>
    <source>
        <strain evidence="2">CBHHK200</strain>
    </source>
</reference>
<evidence type="ECO:0000313" key="3">
    <source>
        <dbReference type="Proteomes" id="UP001218188"/>
    </source>
</evidence>
<organism evidence="2 3">
    <name type="scientific">Mycena alexandri</name>
    <dbReference type="NCBI Taxonomy" id="1745969"/>
    <lineage>
        <taxon>Eukaryota</taxon>
        <taxon>Fungi</taxon>
        <taxon>Dikarya</taxon>
        <taxon>Basidiomycota</taxon>
        <taxon>Agaricomycotina</taxon>
        <taxon>Agaricomycetes</taxon>
        <taxon>Agaricomycetidae</taxon>
        <taxon>Agaricales</taxon>
        <taxon>Marasmiineae</taxon>
        <taxon>Mycenaceae</taxon>
        <taxon>Mycena</taxon>
    </lineage>
</organism>
<feature type="compositionally biased region" description="Acidic residues" evidence="1">
    <location>
        <begin position="1"/>
        <end position="19"/>
    </location>
</feature>
<feature type="region of interest" description="Disordered" evidence="1">
    <location>
        <begin position="39"/>
        <end position="62"/>
    </location>
</feature>
<dbReference type="EMBL" id="JARJCM010000262">
    <property type="protein sequence ID" value="KAJ7020453.1"/>
    <property type="molecule type" value="Genomic_DNA"/>
</dbReference>
<proteinExistence type="predicted"/>
<evidence type="ECO:0000313" key="2">
    <source>
        <dbReference type="EMBL" id="KAJ7020453.1"/>
    </source>
</evidence>
<keyword evidence="3" id="KW-1185">Reference proteome</keyword>
<name>A0AAD6WN00_9AGAR</name>
<evidence type="ECO:0000256" key="1">
    <source>
        <dbReference type="SAM" id="MobiDB-lite"/>
    </source>
</evidence>
<protein>
    <submittedName>
        <fullName evidence="2">Uncharacterized protein</fullName>
    </submittedName>
</protein>
<accession>A0AAD6WN00</accession>
<gene>
    <name evidence="2" type="ORF">C8F04DRAFT_1196620</name>
</gene>
<sequence length="197" mass="21382">MDDDEDEGESNEGDTDVEGEVILKVRKKTKNLTDGFRIFTKAKLPAEPEDSDPPPRSNPEDHLTVSYAAHMTKNSGETTGTGAGVWTEEDHSVNAEIKIPVQMAQSRQNAEAVATLVATQKTALSTELRLEGARSSVAIVLSGYDIDMIFAVSYHNNIISWCSGSYHSSTALNLGICDCGLHTGSDLPKMPLHMLYL</sequence>
<dbReference type="AlphaFoldDB" id="A0AAD6WN00"/>
<dbReference type="Proteomes" id="UP001218188">
    <property type="component" value="Unassembled WGS sequence"/>
</dbReference>
<feature type="region of interest" description="Disordered" evidence="1">
    <location>
        <begin position="1"/>
        <end position="20"/>
    </location>
</feature>
<comment type="caution">
    <text evidence="2">The sequence shown here is derived from an EMBL/GenBank/DDBJ whole genome shotgun (WGS) entry which is preliminary data.</text>
</comment>